<feature type="transmembrane region" description="Helical" evidence="9">
    <location>
        <begin position="206"/>
        <end position="224"/>
    </location>
</feature>
<feature type="transmembrane region" description="Helical" evidence="9">
    <location>
        <begin position="68"/>
        <end position="101"/>
    </location>
</feature>
<proteinExistence type="predicted"/>
<dbReference type="STRING" id="121292.AU252_00250"/>
<keyword evidence="7 9" id="KW-0472">Membrane</keyword>
<evidence type="ECO:0000313" key="11">
    <source>
        <dbReference type="Proteomes" id="UP000065151"/>
    </source>
</evidence>
<keyword evidence="5 9" id="KW-0812">Transmembrane</keyword>
<feature type="transmembrane region" description="Helical" evidence="9">
    <location>
        <begin position="12"/>
        <end position="32"/>
    </location>
</feature>
<evidence type="ECO:0000256" key="7">
    <source>
        <dbReference type="ARBA" id="ARBA00023136"/>
    </source>
</evidence>
<dbReference type="AlphaFoldDB" id="A0A0U3Q3G7"/>
<dbReference type="GO" id="GO:0022857">
    <property type="term" value="F:transmembrane transporter activity"/>
    <property type="evidence" value="ECO:0007669"/>
    <property type="project" value="InterPro"/>
</dbReference>
<evidence type="ECO:0000256" key="9">
    <source>
        <dbReference type="SAM" id="Phobius"/>
    </source>
</evidence>
<evidence type="ECO:0000256" key="5">
    <source>
        <dbReference type="ARBA" id="ARBA00022692"/>
    </source>
</evidence>
<dbReference type="GO" id="GO:0005886">
    <property type="term" value="C:plasma membrane"/>
    <property type="evidence" value="ECO:0007669"/>
    <property type="project" value="UniProtKB-SubCell"/>
</dbReference>
<feature type="transmembrane region" description="Helical" evidence="9">
    <location>
        <begin position="44"/>
        <end position="62"/>
    </location>
</feature>
<gene>
    <name evidence="10" type="ORF">AU252_00250</name>
</gene>
<feature type="transmembrane region" description="Helical" evidence="9">
    <location>
        <begin position="290"/>
        <end position="311"/>
    </location>
</feature>
<dbReference type="Proteomes" id="UP000065151">
    <property type="component" value="Chromosome"/>
</dbReference>
<dbReference type="PANTHER" id="PTHR32196">
    <property type="entry name" value="ABC TRANSPORTER PERMEASE PROTEIN YPHD-RELATED-RELATED"/>
    <property type="match status" value="1"/>
</dbReference>
<accession>A0A0U3Q3G7</accession>
<keyword evidence="3" id="KW-1003">Cell membrane</keyword>
<evidence type="ECO:0000256" key="3">
    <source>
        <dbReference type="ARBA" id="ARBA00022475"/>
    </source>
</evidence>
<feature type="transmembrane region" description="Helical" evidence="9">
    <location>
        <begin position="113"/>
        <end position="135"/>
    </location>
</feature>
<keyword evidence="4" id="KW-0997">Cell inner membrane</keyword>
<feature type="transmembrane region" description="Helical" evidence="9">
    <location>
        <begin position="261"/>
        <end position="278"/>
    </location>
</feature>
<dbReference type="PANTHER" id="PTHR32196:SF71">
    <property type="entry name" value="AUTOINDUCER 2 IMPORT SYSTEM PERMEASE PROTEIN LSRD"/>
    <property type="match status" value="1"/>
</dbReference>
<dbReference type="Pfam" id="PF02653">
    <property type="entry name" value="BPD_transp_2"/>
    <property type="match status" value="1"/>
</dbReference>
<evidence type="ECO:0000256" key="8">
    <source>
        <dbReference type="ARBA" id="ARBA00039381"/>
    </source>
</evidence>
<evidence type="ECO:0000313" key="10">
    <source>
        <dbReference type="EMBL" id="ALV39786.1"/>
    </source>
</evidence>
<dbReference type="InterPro" id="IPR001851">
    <property type="entry name" value="ABC_transp_permease"/>
</dbReference>
<keyword evidence="6 9" id="KW-1133">Transmembrane helix</keyword>
<sequence>MNAAKEFSFKYALQILVLILVVGIMAVVSPSFRGEAALFSSLERLIPLGVIAAGLAFTMIAGEFDLSVASMAAFAGAIAVQLGGLGLIASILIATVVGVLLGSLQGWVIARLGISSLVFTVGTLILLRGATWLATGGVPVTLTDYNLSDALMVRIWVFTPLSLTTIVVLAVLGIFLARTRWGREVSSIGGARQEAVASGVKLKSRLVLAFAISGGCGALAGALSSFRGGSATPDGLANMLLLALAAVLIGGVSLTGGRGGMINVAFGIVITAVLAAGMSSIGVKAFVTELFTGVLLLVVILLEFAIAKVVAHNASVRRRQPHLAVT</sequence>
<keyword evidence="2" id="KW-0813">Transport</keyword>
<evidence type="ECO:0000256" key="1">
    <source>
        <dbReference type="ARBA" id="ARBA00004651"/>
    </source>
</evidence>
<protein>
    <recommendedName>
        <fullName evidence="8">Autoinducer 2 import system permease protein LsrD</fullName>
    </recommendedName>
</protein>
<dbReference type="CDD" id="cd06579">
    <property type="entry name" value="TM_PBP1_transp_AraH_like"/>
    <property type="match status" value="1"/>
</dbReference>
<comment type="subcellular location">
    <subcellularLocation>
        <location evidence="1">Cell membrane</location>
        <topology evidence="1">Multi-pass membrane protein</topology>
    </subcellularLocation>
</comment>
<evidence type="ECO:0000256" key="2">
    <source>
        <dbReference type="ARBA" id="ARBA00022448"/>
    </source>
</evidence>
<name>A0A0U3Q3G7_9MICC</name>
<dbReference type="RefSeq" id="WP_058929003.1">
    <property type="nucleotide sequence ID" value="NZ_CP013747.1"/>
</dbReference>
<feature type="transmembrane region" description="Helical" evidence="9">
    <location>
        <begin position="236"/>
        <end position="254"/>
    </location>
</feature>
<feature type="transmembrane region" description="Helical" evidence="9">
    <location>
        <begin position="155"/>
        <end position="177"/>
    </location>
</feature>
<evidence type="ECO:0000256" key="4">
    <source>
        <dbReference type="ARBA" id="ARBA00022519"/>
    </source>
</evidence>
<reference evidence="10 11" key="1">
    <citation type="submission" date="2015-12" db="EMBL/GenBank/DDBJ databases">
        <authorList>
            <person name="Shamseldin A."/>
            <person name="Moawad H."/>
            <person name="Abd El-Rahim W.M."/>
            <person name="Sadowsky M.J."/>
        </authorList>
    </citation>
    <scope>NUCLEOTIDE SEQUENCE [LARGE SCALE GENOMIC DNA]</scope>
    <source>
        <strain evidence="10 11">Ar51</strain>
    </source>
</reference>
<dbReference type="EMBL" id="CP013747">
    <property type="protein sequence ID" value="ALV39786.1"/>
    <property type="molecule type" value="Genomic_DNA"/>
</dbReference>
<organism evidence="10">
    <name type="scientific">Pseudarthrobacter sulfonivorans</name>
    <dbReference type="NCBI Taxonomy" id="121292"/>
    <lineage>
        <taxon>Bacteria</taxon>
        <taxon>Bacillati</taxon>
        <taxon>Actinomycetota</taxon>
        <taxon>Actinomycetes</taxon>
        <taxon>Micrococcales</taxon>
        <taxon>Micrococcaceae</taxon>
        <taxon>Pseudarthrobacter</taxon>
    </lineage>
</organism>
<evidence type="ECO:0000256" key="6">
    <source>
        <dbReference type="ARBA" id="ARBA00022989"/>
    </source>
</evidence>
<dbReference type="KEGG" id="psul:AU252_00250"/>